<evidence type="ECO:0000256" key="5">
    <source>
        <dbReference type="ARBA" id="ARBA00023284"/>
    </source>
</evidence>
<dbReference type="Gene3D" id="3.40.30.10">
    <property type="entry name" value="Glutaredoxin"/>
    <property type="match status" value="1"/>
</dbReference>
<dbReference type="NCBIfam" id="TIGR01068">
    <property type="entry name" value="thioredoxin"/>
    <property type="match status" value="1"/>
</dbReference>
<name>A0A0D8FWZ9_9ACTN</name>
<dbReference type="GO" id="GO:0006950">
    <property type="term" value="P:response to stress"/>
    <property type="evidence" value="ECO:0007669"/>
    <property type="project" value="UniProtKB-ARBA"/>
</dbReference>
<dbReference type="STRING" id="1121877.FEAC_14290"/>
<dbReference type="AlphaFoldDB" id="A0A0D8FWZ9"/>
<dbReference type="InterPro" id="IPR013766">
    <property type="entry name" value="Thioredoxin_domain"/>
</dbReference>
<accession>A0A0D8FWZ9</accession>
<dbReference type="Pfam" id="PF14561">
    <property type="entry name" value="TPR_20"/>
    <property type="match status" value="1"/>
</dbReference>
<sequence>MSMDVTDATFEQDVIEASKDRPVVVDLWAPWCGPCKTLSPIIEKVIAETEGKVELAKINVDDNPASAQAFKVQGIPAVFAIKDGKIVDSFVGAYPESSVREFVAKLAPAKTVVDVLIEEGNEPALRQALELEPANEVAGYLLAKLLADRGELDEAEGILARFPETAEVAKLKARIRLAKEGDAGLGDDEITRELDELLESVKADEAARQRFLDLLNLLPDDDPRINQYRRSFTSRLF</sequence>
<comment type="similarity">
    <text evidence="1">Belongs to the thioredoxin family.</text>
</comment>
<dbReference type="PANTHER" id="PTHR45663:SF11">
    <property type="entry name" value="GEO12009P1"/>
    <property type="match status" value="1"/>
</dbReference>
<dbReference type="CDD" id="cd02947">
    <property type="entry name" value="TRX_family"/>
    <property type="match status" value="1"/>
</dbReference>
<keyword evidence="9" id="KW-1185">Reference proteome</keyword>
<comment type="caution">
    <text evidence="8">The sequence shown here is derived from an EMBL/GenBank/DDBJ whole genome shotgun (WGS) entry which is preliminary data.</text>
</comment>
<evidence type="ECO:0000256" key="6">
    <source>
        <dbReference type="NCBIfam" id="TIGR01068"/>
    </source>
</evidence>
<gene>
    <name evidence="8" type="primary">trxA1</name>
    <name evidence="8" type="ORF">FEAC_14290</name>
</gene>
<dbReference type="GO" id="GO:0005829">
    <property type="term" value="C:cytosol"/>
    <property type="evidence" value="ECO:0007669"/>
    <property type="project" value="TreeGrafter"/>
</dbReference>
<evidence type="ECO:0000313" key="8">
    <source>
        <dbReference type="EMBL" id="KJE76782.1"/>
    </source>
</evidence>
<evidence type="ECO:0000259" key="7">
    <source>
        <dbReference type="PROSITE" id="PS51352"/>
    </source>
</evidence>
<keyword evidence="3" id="KW-0249">Electron transport</keyword>
<evidence type="ECO:0000256" key="4">
    <source>
        <dbReference type="ARBA" id="ARBA00023157"/>
    </source>
</evidence>
<dbReference type="Gene3D" id="1.25.40.10">
    <property type="entry name" value="Tetratricopeptide repeat domain"/>
    <property type="match status" value="1"/>
</dbReference>
<organism evidence="8 9">
    <name type="scientific">Ferrimicrobium acidiphilum DSM 19497</name>
    <dbReference type="NCBI Taxonomy" id="1121877"/>
    <lineage>
        <taxon>Bacteria</taxon>
        <taxon>Bacillati</taxon>
        <taxon>Actinomycetota</taxon>
        <taxon>Acidimicrobiia</taxon>
        <taxon>Acidimicrobiales</taxon>
        <taxon>Acidimicrobiaceae</taxon>
        <taxon>Ferrimicrobium</taxon>
    </lineage>
</organism>
<dbReference type="eggNOG" id="COG3118">
    <property type="taxonomic scope" value="Bacteria"/>
</dbReference>
<dbReference type="PROSITE" id="PS00194">
    <property type="entry name" value="THIOREDOXIN_1"/>
    <property type="match status" value="1"/>
</dbReference>
<protein>
    <recommendedName>
        <fullName evidence="6">Thioredoxin</fullName>
    </recommendedName>
</protein>
<dbReference type="PRINTS" id="PR00421">
    <property type="entry name" value="THIOREDOXIN"/>
</dbReference>
<dbReference type="GO" id="GO:0045454">
    <property type="term" value="P:cell redox homeostasis"/>
    <property type="evidence" value="ECO:0007669"/>
    <property type="project" value="TreeGrafter"/>
</dbReference>
<evidence type="ECO:0000256" key="1">
    <source>
        <dbReference type="ARBA" id="ARBA00008987"/>
    </source>
</evidence>
<evidence type="ECO:0000256" key="2">
    <source>
        <dbReference type="ARBA" id="ARBA00022448"/>
    </source>
</evidence>
<reference evidence="8 9" key="1">
    <citation type="submission" date="2015-01" db="EMBL/GenBank/DDBJ databases">
        <title>Draft genome of the acidophilic iron oxidizer Ferrimicrobium acidiphilum strain T23.</title>
        <authorList>
            <person name="Poehlein A."/>
            <person name="Eisen S."/>
            <person name="Schloemann M."/>
            <person name="Johnson B.D."/>
            <person name="Daniel R."/>
            <person name="Muehling M."/>
        </authorList>
    </citation>
    <scope>NUCLEOTIDE SEQUENCE [LARGE SCALE GENOMIC DNA]</scope>
    <source>
        <strain evidence="8 9">T23</strain>
    </source>
</reference>
<evidence type="ECO:0000256" key="3">
    <source>
        <dbReference type="ARBA" id="ARBA00022982"/>
    </source>
</evidence>
<proteinExistence type="inferred from homology"/>
<keyword evidence="4" id="KW-1015">Disulfide bond</keyword>
<dbReference type="SUPFAM" id="SSF52833">
    <property type="entry name" value="Thioredoxin-like"/>
    <property type="match status" value="1"/>
</dbReference>
<keyword evidence="5" id="KW-0676">Redox-active center</keyword>
<dbReference type="Proteomes" id="UP000032336">
    <property type="component" value="Unassembled WGS sequence"/>
</dbReference>
<keyword evidence="2" id="KW-0813">Transport</keyword>
<dbReference type="InterPro" id="IPR017937">
    <property type="entry name" value="Thioredoxin_CS"/>
</dbReference>
<evidence type="ECO:0000313" key="9">
    <source>
        <dbReference type="Proteomes" id="UP000032336"/>
    </source>
</evidence>
<dbReference type="InterPro" id="IPR005746">
    <property type="entry name" value="Thioredoxin"/>
</dbReference>
<dbReference type="PATRIC" id="fig|1121877.4.peg.1568"/>
<dbReference type="Pfam" id="PF14559">
    <property type="entry name" value="TPR_19"/>
    <property type="match status" value="1"/>
</dbReference>
<dbReference type="InterPro" id="IPR036249">
    <property type="entry name" value="Thioredoxin-like_sf"/>
</dbReference>
<dbReference type="PANTHER" id="PTHR45663">
    <property type="entry name" value="GEO12009P1"/>
    <property type="match status" value="1"/>
</dbReference>
<dbReference type="EMBL" id="JXUW01000011">
    <property type="protein sequence ID" value="KJE76782.1"/>
    <property type="molecule type" value="Genomic_DNA"/>
</dbReference>
<dbReference type="FunFam" id="3.40.30.10:FF:000001">
    <property type="entry name" value="Thioredoxin"/>
    <property type="match status" value="1"/>
</dbReference>
<dbReference type="Pfam" id="PF00085">
    <property type="entry name" value="Thioredoxin"/>
    <property type="match status" value="1"/>
</dbReference>
<feature type="domain" description="Thioredoxin" evidence="7">
    <location>
        <begin position="1"/>
        <end position="108"/>
    </location>
</feature>
<dbReference type="InterPro" id="IPR011990">
    <property type="entry name" value="TPR-like_helical_dom_sf"/>
</dbReference>
<dbReference type="GO" id="GO:0015035">
    <property type="term" value="F:protein-disulfide reductase activity"/>
    <property type="evidence" value="ECO:0007669"/>
    <property type="project" value="UniProtKB-UniRule"/>
</dbReference>
<dbReference type="PROSITE" id="PS51352">
    <property type="entry name" value="THIOREDOXIN_2"/>
    <property type="match status" value="1"/>
</dbReference>